<name>A0A521BZ60_9ACTN</name>
<proteinExistence type="predicted"/>
<evidence type="ECO:0000256" key="3">
    <source>
        <dbReference type="ARBA" id="ARBA00022989"/>
    </source>
</evidence>
<dbReference type="EMBL" id="FXTJ01000002">
    <property type="protein sequence ID" value="SMO52464.1"/>
    <property type="molecule type" value="Genomic_DNA"/>
</dbReference>
<dbReference type="PANTHER" id="PTHR31851">
    <property type="entry name" value="FE(2+)/MN(2+) TRANSPORTER PCL1"/>
    <property type="match status" value="1"/>
</dbReference>
<sequence length="227" mass="23084">MTVSGMWSRVDRARVREHVVDTNDGIIASAGIVEGLLGAGAGSRILLVASLAAMAGGGLALGGMRYAETADERDARQAVLEAERRRIDLAPAEEETELAGLYRDRGLSPQLARAVAAELSAGDALAAHAEAEYGLSTRDHPPAPWTVAVVAGLGFALGAGVPLLVVLLAAPAWRSVVTVVAVVAALSLTALAIASVSGTSVARTVLRTVSIGLLTMLVTFVGGSLLG</sequence>
<keyword evidence="2 5" id="KW-0812">Transmembrane</keyword>
<reference evidence="6 7" key="1">
    <citation type="submission" date="2017-05" db="EMBL/GenBank/DDBJ databases">
        <authorList>
            <person name="Varghese N."/>
            <person name="Submissions S."/>
        </authorList>
    </citation>
    <scope>NUCLEOTIDE SEQUENCE [LARGE SCALE GENOMIC DNA]</scope>
    <source>
        <strain evidence="6 7">DSM 46834</strain>
    </source>
</reference>
<organism evidence="6 7">
    <name type="scientific">Geodermatophilus aquaeductus</name>
    <dbReference type="NCBI Taxonomy" id="1564161"/>
    <lineage>
        <taxon>Bacteria</taxon>
        <taxon>Bacillati</taxon>
        <taxon>Actinomycetota</taxon>
        <taxon>Actinomycetes</taxon>
        <taxon>Geodermatophilales</taxon>
        <taxon>Geodermatophilaceae</taxon>
        <taxon>Geodermatophilus</taxon>
    </lineage>
</organism>
<feature type="transmembrane region" description="Helical" evidence="5">
    <location>
        <begin position="176"/>
        <end position="196"/>
    </location>
</feature>
<keyword evidence="7" id="KW-1185">Reference proteome</keyword>
<dbReference type="InterPro" id="IPR008217">
    <property type="entry name" value="Ccc1_fam"/>
</dbReference>
<evidence type="ECO:0000256" key="1">
    <source>
        <dbReference type="ARBA" id="ARBA00004127"/>
    </source>
</evidence>
<comment type="subcellular location">
    <subcellularLocation>
        <location evidence="1">Endomembrane system</location>
        <topology evidence="1">Multi-pass membrane protein</topology>
    </subcellularLocation>
</comment>
<protein>
    <submittedName>
        <fullName evidence="6">Predicted Fe2+/Mn2+ transporter, VIT1/CCC1 family</fullName>
    </submittedName>
</protein>
<keyword evidence="4 5" id="KW-0472">Membrane</keyword>
<evidence type="ECO:0000256" key="5">
    <source>
        <dbReference type="SAM" id="Phobius"/>
    </source>
</evidence>
<evidence type="ECO:0000256" key="4">
    <source>
        <dbReference type="ARBA" id="ARBA00023136"/>
    </source>
</evidence>
<dbReference type="GO" id="GO:0012505">
    <property type="term" value="C:endomembrane system"/>
    <property type="evidence" value="ECO:0007669"/>
    <property type="project" value="UniProtKB-SubCell"/>
</dbReference>
<evidence type="ECO:0000313" key="7">
    <source>
        <dbReference type="Proteomes" id="UP000317484"/>
    </source>
</evidence>
<accession>A0A521BZ60</accession>
<gene>
    <name evidence="6" type="ORF">SAMN06273567_10213</name>
</gene>
<dbReference type="Pfam" id="PF01988">
    <property type="entry name" value="VIT1"/>
    <property type="match status" value="1"/>
</dbReference>
<dbReference type="GO" id="GO:0005384">
    <property type="term" value="F:manganese ion transmembrane transporter activity"/>
    <property type="evidence" value="ECO:0007669"/>
    <property type="project" value="InterPro"/>
</dbReference>
<keyword evidence="3 5" id="KW-1133">Transmembrane helix</keyword>
<dbReference type="Proteomes" id="UP000317484">
    <property type="component" value="Unassembled WGS sequence"/>
</dbReference>
<feature type="transmembrane region" description="Helical" evidence="5">
    <location>
        <begin position="145"/>
        <end position="170"/>
    </location>
</feature>
<dbReference type="GO" id="GO:0030026">
    <property type="term" value="P:intracellular manganese ion homeostasis"/>
    <property type="evidence" value="ECO:0007669"/>
    <property type="project" value="InterPro"/>
</dbReference>
<dbReference type="AlphaFoldDB" id="A0A521BZ60"/>
<evidence type="ECO:0000313" key="6">
    <source>
        <dbReference type="EMBL" id="SMO52464.1"/>
    </source>
</evidence>
<feature type="transmembrane region" description="Helical" evidence="5">
    <location>
        <begin position="208"/>
        <end position="226"/>
    </location>
</feature>
<evidence type="ECO:0000256" key="2">
    <source>
        <dbReference type="ARBA" id="ARBA00022692"/>
    </source>
</evidence>
<feature type="transmembrane region" description="Helical" evidence="5">
    <location>
        <begin position="45"/>
        <end position="67"/>
    </location>
</feature>